<name>A0A6C0KXI1_9ZZZZ</name>
<dbReference type="EMBL" id="MN740987">
    <property type="protein sequence ID" value="QHU21204.1"/>
    <property type="molecule type" value="Genomic_DNA"/>
</dbReference>
<accession>A0A6C0KXI1</accession>
<proteinExistence type="predicted"/>
<sequence>MGSNTGGPFDYDYDIVFDDDYDEGDDGPVLDAFLASLQPLPPDININDMRAFIIDKANNLSNIIRIENGIHHISQVIHYSGYRIKIELDNSDWETPEEMISATSAISKISPTYRHDNISIHYIPKKFGFVSIV</sequence>
<protein>
    <submittedName>
        <fullName evidence="1">Uncharacterized protein</fullName>
    </submittedName>
</protein>
<organism evidence="1">
    <name type="scientific">viral metagenome</name>
    <dbReference type="NCBI Taxonomy" id="1070528"/>
    <lineage>
        <taxon>unclassified sequences</taxon>
        <taxon>metagenomes</taxon>
        <taxon>organismal metagenomes</taxon>
    </lineage>
</organism>
<reference evidence="1" key="1">
    <citation type="journal article" date="2020" name="Nature">
        <title>Giant virus diversity and host interactions through global metagenomics.</title>
        <authorList>
            <person name="Schulz F."/>
            <person name="Roux S."/>
            <person name="Paez-Espino D."/>
            <person name="Jungbluth S."/>
            <person name="Walsh D.A."/>
            <person name="Denef V.J."/>
            <person name="McMahon K.D."/>
            <person name="Konstantinidis K.T."/>
            <person name="Eloe-Fadrosh E.A."/>
            <person name="Kyrpides N.C."/>
            <person name="Woyke T."/>
        </authorList>
    </citation>
    <scope>NUCLEOTIDE SEQUENCE</scope>
    <source>
        <strain evidence="1">GVMAG-S-3300013094-100</strain>
    </source>
</reference>
<evidence type="ECO:0000313" key="1">
    <source>
        <dbReference type="EMBL" id="QHU21204.1"/>
    </source>
</evidence>
<dbReference type="AlphaFoldDB" id="A0A6C0KXI1"/>